<dbReference type="EMBL" id="BFBR01000004">
    <property type="protein sequence ID" value="GBF57880.1"/>
    <property type="molecule type" value="Genomic_DNA"/>
</dbReference>
<name>A0A2P2E9Y7_9PROT</name>
<evidence type="ECO:0000313" key="1">
    <source>
        <dbReference type="EMBL" id="GBF57880.1"/>
    </source>
</evidence>
<protein>
    <submittedName>
        <fullName evidence="1">Uncharacterized protein</fullName>
    </submittedName>
</protein>
<dbReference type="RefSeq" id="WP_108984753.1">
    <property type="nucleotide sequence ID" value="NZ_BFBR01000004.1"/>
</dbReference>
<accession>A0A2P2E9Y7</accession>
<comment type="caution">
    <text evidence="1">The sequence shown here is derived from an EMBL/GenBank/DDBJ whole genome shotgun (WGS) entry which is preliminary data.</text>
</comment>
<dbReference type="Proteomes" id="UP000245086">
    <property type="component" value="Unassembled WGS sequence"/>
</dbReference>
<sequence length="82" mass="9147">MTEQAKYFDGKDVRLGDSVRLADDPSGVVVYVIGTGEGDENNPPGSWDYLERGVMIEFEKYGLHHYPDPSEEPDLSLISRSV</sequence>
<gene>
    <name evidence="1" type="ORF">PbB2_01550</name>
</gene>
<keyword evidence="2" id="KW-1185">Reference proteome</keyword>
<dbReference type="OrthoDB" id="9135677at2"/>
<organism evidence="1 2">
    <name type="scientific">Candidatus Phycosocius bacilliformis</name>
    <dbReference type="NCBI Taxonomy" id="1445552"/>
    <lineage>
        <taxon>Bacteria</taxon>
        <taxon>Pseudomonadati</taxon>
        <taxon>Pseudomonadota</taxon>
        <taxon>Alphaproteobacteria</taxon>
        <taxon>Caulobacterales</taxon>
        <taxon>Caulobacterales incertae sedis</taxon>
        <taxon>Candidatus Phycosocius</taxon>
    </lineage>
</organism>
<evidence type="ECO:0000313" key="2">
    <source>
        <dbReference type="Proteomes" id="UP000245086"/>
    </source>
</evidence>
<reference evidence="1 2" key="1">
    <citation type="journal article" date="2018" name="Genome Announc.">
        <title>Draft Genome Sequence of "Candidatus Phycosocius bacilliformis," an Alphaproteobacterial Ectosymbiont of the Hydrocarbon-Producing Green Alga Botryococcus braunii.</title>
        <authorList>
            <person name="Tanabe Y."/>
            <person name="Yamaguchi H."/>
            <person name="Watanabe M.M."/>
        </authorList>
    </citation>
    <scope>NUCLEOTIDE SEQUENCE [LARGE SCALE GENOMIC DNA]</scope>
    <source>
        <strain evidence="1 2">BOTRYCO-2</strain>
    </source>
</reference>
<proteinExistence type="predicted"/>
<dbReference type="AlphaFoldDB" id="A0A2P2E9Y7"/>